<keyword evidence="3" id="KW-1185">Reference proteome</keyword>
<gene>
    <name evidence="2" type="ORF">GKQ77_21430</name>
</gene>
<feature type="non-terminal residue" evidence="2">
    <location>
        <position position="413"/>
    </location>
</feature>
<evidence type="ECO:0000313" key="2">
    <source>
        <dbReference type="EMBL" id="MBW5424096.1"/>
    </source>
</evidence>
<protein>
    <submittedName>
        <fullName evidence="2">Uncharacterized protein</fullName>
    </submittedName>
</protein>
<proteinExistence type="predicted"/>
<evidence type="ECO:0000313" key="3">
    <source>
        <dbReference type="Proteomes" id="UP001197114"/>
    </source>
</evidence>
<evidence type="ECO:0000256" key="1">
    <source>
        <dbReference type="SAM" id="MobiDB-lite"/>
    </source>
</evidence>
<feature type="region of interest" description="Disordered" evidence="1">
    <location>
        <begin position="366"/>
        <end position="413"/>
    </location>
</feature>
<organism evidence="2 3">
    <name type="scientific">Streptomyces anatolicus</name>
    <dbReference type="NCBI Taxonomy" id="2675858"/>
    <lineage>
        <taxon>Bacteria</taxon>
        <taxon>Bacillati</taxon>
        <taxon>Actinomycetota</taxon>
        <taxon>Actinomycetes</taxon>
        <taxon>Kitasatosporales</taxon>
        <taxon>Streptomycetaceae</taxon>
        <taxon>Streptomyces</taxon>
    </lineage>
</organism>
<reference evidence="2 3" key="1">
    <citation type="submission" date="2019-11" db="EMBL/GenBank/DDBJ databases">
        <authorList>
            <person name="Ay H."/>
        </authorList>
    </citation>
    <scope>NUCLEOTIDE SEQUENCE [LARGE SCALE GENOMIC DNA]</scope>
    <source>
        <strain evidence="2 3">BG9H</strain>
    </source>
</reference>
<sequence length="413" mass="42803">MRADTALPAAPADRLQGVRQRVDAAPDLSAWALITAPAHPSLREAHPGTALWGEWRVDPGLVGLDTGRARPIRVEIGRPDRDDLWRLPVTDLVPSALAWHPTLPLVAGLALRGRRAHPWIADHRARTVVRYGQVRAATSLTGLGGGGAPPLTWCGSDLVILTPAPPPTGGGGAAEPGRIAVACEARGPGWPVFPQGVPELAALAAVRVAELAPGTGTLRTLTGPLLVRELEPAPGGGHLLVTHLDEGTSHSLEPNWATSVTGTGPFARGAGARPVPPRTRWAAGAPDVLAWPDADHRVLMCAAAEYPTAATACVDLPAPAGPWWPLWLGGEPHVLGTREEFGGEPRVRSTGAGSGGATHVLGTLDEVGAEPHTPGTRDGFGAEPHVPGTQDAFAREPHTPGTHADATPYLSAP</sequence>
<accession>A0ABS6YRM9</accession>
<dbReference type="Proteomes" id="UP001197114">
    <property type="component" value="Unassembled WGS sequence"/>
</dbReference>
<comment type="caution">
    <text evidence="2">The sequence shown here is derived from an EMBL/GenBank/DDBJ whole genome shotgun (WGS) entry which is preliminary data.</text>
</comment>
<dbReference type="EMBL" id="WMBF01000267">
    <property type="protein sequence ID" value="MBW5424096.1"/>
    <property type="molecule type" value="Genomic_DNA"/>
</dbReference>
<name>A0ABS6YRM9_9ACTN</name>